<dbReference type="AlphaFoldDB" id="A0A1A8WZ76"/>
<dbReference type="EMBL" id="FLQW01004281">
    <property type="protein sequence ID" value="SBS96730.1"/>
    <property type="molecule type" value="Genomic_DNA"/>
</dbReference>
<sequence>MFDNSVHKRKNNGIKLCIRIHRLLGKYKEDKDSNIIQLEENTPNKEFGKNYVTNKEKGAKIIYKQLYKNSLNTANVHKQGNRNKSRIFETKKYSYLEKKIFKELDYVYFLKKNRAISDKTYEKILYKKFKLRFVLPLLLLVLLSISVILDIYGNCGLVRGLSEFLKVIPILDTDWRKNLGISLLNTPPFNWLLKSVSAIEINTETRKVTVSLVTYNFFYLVIYFVLFFMLGVVLISGVIYYHKKVKKYEKIKFRKR</sequence>
<dbReference type="VEuPathDB" id="PlasmoDB:PmUG01_08060800"/>
<feature type="transmembrane region" description="Helical" evidence="1">
    <location>
        <begin position="133"/>
        <end position="152"/>
    </location>
</feature>
<gene>
    <name evidence="2" type="ORF">PMALA_056380</name>
</gene>
<accession>A0A1A8WZ76</accession>
<protein>
    <recommendedName>
        <fullName evidence="4">Fam-l protein</fullName>
    </recommendedName>
</protein>
<keyword evidence="1" id="KW-0812">Transmembrane</keyword>
<dbReference type="Pfam" id="PF12420">
    <property type="entry name" value="DUF3671"/>
    <property type="match status" value="1"/>
</dbReference>
<dbReference type="InterPro" id="IPR022139">
    <property type="entry name" value="Fam-L/Fam-M-like_plasmodium"/>
</dbReference>
<keyword evidence="1" id="KW-0472">Membrane</keyword>
<name>A0A1A8WZ76_PLAMA</name>
<evidence type="ECO:0000256" key="1">
    <source>
        <dbReference type="SAM" id="Phobius"/>
    </source>
</evidence>
<organism evidence="2 3">
    <name type="scientific">Plasmodium malariae</name>
    <dbReference type="NCBI Taxonomy" id="5858"/>
    <lineage>
        <taxon>Eukaryota</taxon>
        <taxon>Sar</taxon>
        <taxon>Alveolata</taxon>
        <taxon>Apicomplexa</taxon>
        <taxon>Aconoidasida</taxon>
        <taxon>Haemosporida</taxon>
        <taxon>Plasmodiidae</taxon>
        <taxon>Plasmodium</taxon>
        <taxon>Plasmodium (Plasmodium)</taxon>
    </lineage>
</organism>
<reference evidence="3" key="1">
    <citation type="submission" date="2016-05" db="EMBL/GenBank/DDBJ databases">
        <authorList>
            <person name="Naeem Raeece"/>
        </authorList>
    </citation>
    <scope>NUCLEOTIDE SEQUENCE [LARGE SCALE GENOMIC DNA]</scope>
</reference>
<evidence type="ECO:0008006" key="4">
    <source>
        <dbReference type="Google" id="ProtNLM"/>
    </source>
</evidence>
<feature type="transmembrane region" description="Helical" evidence="1">
    <location>
        <begin position="217"/>
        <end position="241"/>
    </location>
</feature>
<evidence type="ECO:0000313" key="3">
    <source>
        <dbReference type="Proteomes" id="UP000078597"/>
    </source>
</evidence>
<keyword evidence="1" id="KW-1133">Transmembrane helix</keyword>
<proteinExistence type="predicted"/>
<evidence type="ECO:0000313" key="2">
    <source>
        <dbReference type="EMBL" id="SBS96730.1"/>
    </source>
</evidence>
<dbReference type="Proteomes" id="UP000078597">
    <property type="component" value="Unassembled WGS sequence"/>
</dbReference>